<keyword evidence="2" id="KW-1185">Reference proteome</keyword>
<sequence>MKLLFLASVLVLAYAKHEEYIGWKSYYVGPSTEEQVKSLHELGTQLELDFLSPPHVLREAVVLVKPQYQEEFTTNLDNLEIRYRTHAEDIKSALDYDDEVIQDWTRTITKDGAKSMPFNNYQRLSVIYAYMADIAARFPRIATLVTPANSFQGRPIRYLRISTTNFTDRRKPVIFLDGGIHAREWISPPTVIWAIRKLTEDVTEPDLLNNYDWILFPVVNPDGYEFTFTNTRFWRKTRSTNTHASSGLCPGVDGNRNYDFFWNTVGTSNSPCSDIYAGNRAFSEIETRVVRDILQTHRTRIALYITMHSFGSMVLYPWGHNGALSQNGLNLHAVGVAMAEAIQRNSLSYFPRYVVGNSALVLNYRASGAAEDYAHLIGIPLTYTFELPGLSGGTQGFNLNPRYIQQVCRETWAGLIVGVRRAGQLF</sequence>
<evidence type="ECO:0000313" key="1">
    <source>
        <dbReference type="EMBL" id="KAJ8721063.1"/>
    </source>
</evidence>
<name>A0ACC2QMV9_9NEOP</name>
<proteinExistence type="predicted"/>
<gene>
    <name evidence="1" type="ORF">PYW08_006528</name>
</gene>
<evidence type="ECO:0000313" key="2">
    <source>
        <dbReference type="Proteomes" id="UP001231649"/>
    </source>
</evidence>
<comment type="caution">
    <text evidence="1">The sequence shown here is derived from an EMBL/GenBank/DDBJ whole genome shotgun (WGS) entry which is preliminary data.</text>
</comment>
<accession>A0ACC2QMV9</accession>
<organism evidence="1 2">
    <name type="scientific">Mythimna loreyi</name>
    <dbReference type="NCBI Taxonomy" id="667449"/>
    <lineage>
        <taxon>Eukaryota</taxon>
        <taxon>Metazoa</taxon>
        <taxon>Ecdysozoa</taxon>
        <taxon>Arthropoda</taxon>
        <taxon>Hexapoda</taxon>
        <taxon>Insecta</taxon>
        <taxon>Pterygota</taxon>
        <taxon>Neoptera</taxon>
        <taxon>Endopterygota</taxon>
        <taxon>Lepidoptera</taxon>
        <taxon>Glossata</taxon>
        <taxon>Ditrysia</taxon>
        <taxon>Noctuoidea</taxon>
        <taxon>Noctuidae</taxon>
        <taxon>Noctuinae</taxon>
        <taxon>Hadenini</taxon>
        <taxon>Mythimna</taxon>
    </lineage>
</organism>
<protein>
    <submittedName>
        <fullName evidence="1">Uncharacterized protein</fullName>
    </submittedName>
</protein>
<reference evidence="1" key="1">
    <citation type="submission" date="2023-03" db="EMBL/GenBank/DDBJ databases">
        <title>Chromosome-level genomes of two armyworms, Mythimna separata and Mythimna loreyi, provide insights into the biosynthesis and reception of sex pheromones.</title>
        <authorList>
            <person name="Zhao H."/>
        </authorList>
    </citation>
    <scope>NUCLEOTIDE SEQUENCE</scope>
    <source>
        <strain evidence="1">BeijingLab</strain>
    </source>
</reference>
<dbReference type="Proteomes" id="UP001231649">
    <property type="component" value="Chromosome 19"/>
</dbReference>
<dbReference type="EMBL" id="CM056795">
    <property type="protein sequence ID" value="KAJ8721063.1"/>
    <property type="molecule type" value="Genomic_DNA"/>
</dbReference>